<feature type="non-terminal residue" evidence="2">
    <location>
        <position position="464"/>
    </location>
</feature>
<dbReference type="InterPro" id="IPR001895">
    <property type="entry name" value="RASGEF_cat_dom"/>
</dbReference>
<dbReference type="SUPFAM" id="SSF48366">
    <property type="entry name" value="Ras GEF"/>
    <property type="match status" value="1"/>
</dbReference>
<sequence length="464" mass="53318">DCSTQAFSLDMSVMASELGPSYQPVFHLSLEIPAFFMPYRWWEDEATPVFWAFDILEISRVIRFGLFRDENFPRTSLRARRVDTIYNFLFAMSQPHEHQLLGSLSHMQRVEEILRRSSIAPFDPIPWNWLPLESNQSLDARAIATAIETESHFQFRQIGFEELVRASLGYRAINVEWFLQQHTALYIILLEHLKAYPEDIPLYTEVEKHLRSRSPFAHRAVVQSLLAVRPGNCNMAQPNAGFDFIAGPIQRLFKDETGRLAAMLKMLSVLAIRFRRQYMHASTMDWKTPFDTSVPFLEDCLISTSGSDLARSLKALNEHQFAEVTRQNLVAEDAVIGNLLWHWQMLSVSVWECCSALPDLIPHIQECTQNLLIARDYHSLTAIVNGLYNYTISTMQADGPTITLEALTPPDIALLLNPVQNYASYRNHYNQHPGIPFLVPHLRDSKQNGESVLQPVLQYLQRSR</sequence>
<organism evidence="2 3">
    <name type="scientific">Penicillium canescens</name>
    <dbReference type="NCBI Taxonomy" id="5083"/>
    <lineage>
        <taxon>Eukaryota</taxon>
        <taxon>Fungi</taxon>
        <taxon>Dikarya</taxon>
        <taxon>Ascomycota</taxon>
        <taxon>Pezizomycotina</taxon>
        <taxon>Eurotiomycetes</taxon>
        <taxon>Eurotiomycetidae</taxon>
        <taxon>Eurotiales</taxon>
        <taxon>Aspergillaceae</taxon>
        <taxon>Penicillium</taxon>
    </lineage>
</organism>
<dbReference type="EMBL" id="JAQJZL010000015">
    <property type="protein sequence ID" value="KAJ6027138.1"/>
    <property type="molecule type" value="Genomic_DNA"/>
</dbReference>
<dbReference type="Pfam" id="PF00617">
    <property type="entry name" value="RasGEF"/>
    <property type="match status" value="1"/>
</dbReference>
<evidence type="ECO:0000259" key="1">
    <source>
        <dbReference type="Pfam" id="PF00617"/>
    </source>
</evidence>
<accession>A0AAD6I2G1</accession>
<name>A0AAD6I2G1_PENCN</name>
<keyword evidence="3" id="KW-1185">Reference proteome</keyword>
<reference evidence="2" key="2">
    <citation type="submission" date="2023-01" db="EMBL/GenBank/DDBJ databases">
        <authorList>
            <person name="Petersen C."/>
        </authorList>
    </citation>
    <scope>NUCLEOTIDE SEQUENCE</scope>
    <source>
        <strain evidence="2">IBT 15450</strain>
    </source>
</reference>
<comment type="caution">
    <text evidence="2">The sequence shown here is derived from an EMBL/GenBank/DDBJ whole genome shotgun (WGS) entry which is preliminary data.</text>
</comment>
<dbReference type="Gene3D" id="1.10.840.10">
    <property type="entry name" value="Ras guanine-nucleotide exchange factors catalytic domain"/>
    <property type="match status" value="1"/>
</dbReference>
<dbReference type="InterPro" id="IPR036964">
    <property type="entry name" value="RASGEF_cat_dom_sf"/>
</dbReference>
<dbReference type="InterPro" id="IPR023578">
    <property type="entry name" value="Ras_GEF_dom_sf"/>
</dbReference>
<evidence type="ECO:0000313" key="3">
    <source>
        <dbReference type="Proteomes" id="UP001219568"/>
    </source>
</evidence>
<proteinExistence type="predicted"/>
<dbReference type="Proteomes" id="UP001219568">
    <property type="component" value="Unassembled WGS sequence"/>
</dbReference>
<feature type="domain" description="Ras-GEF" evidence="1">
    <location>
        <begin position="362"/>
        <end position="445"/>
    </location>
</feature>
<reference evidence="2" key="1">
    <citation type="journal article" date="2023" name="IMA Fungus">
        <title>Comparative genomic study of the Penicillium genus elucidates a diverse pangenome and 15 lateral gene transfer events.</title>
        <authorList>
            <person name="Petersen C."/>
            <person name="Sorensen T."/>
            <person name="Nielsen M.R."/>
            <person name="Sondergaard T.E."/>
            <person name="Sorensen J.L."/>
            <person name="Fitzpatrick D.A."/>
            <person name="Frisvad J.C."/>
            <person name="Nielsen K.L."/>
        </authorList>
    </citation>
    <scope>NUCLEOTIDE SEQUENCE</scope>
    <source>
        <strain evidence="2">IBT 15450</strain>
    </source>
</reference>
<dbReference type="GO" id="GO:0007264">
    <property type="term" value="P:small GTPase-mediated signal transduction"/>
    <property type="evidence" value="ECO:0007669"/>
    <property type="project" value="InterPro"/>
</dbReference>
<dbReference type="AlphaFoldDB" id="A0AAD6I2G1"/>
<evidence type="ECO:0000313" key="2">
    <source>
        <dbReference type="EMBL" id="KAJ6027138.1"/>
    </source>
</evidence>
<gene>
    <name evidence="2" type="ORF">N7460_011955</name>
</gene>
<protein>
    <recommendedName>
        <fullName evidence="1">Ras-GEF domain-containing protein</fullName>
    </recommendedName>
</protein>
<dbReference type="GO" id="GO:0005085">
    <property type="term" value="F:guanyl-nucleotide exchange factor activity"/>
    <property type="evidence" value="ECO:0007669"/>
    <property type="project" value="InterPro"/>
</dbReference>